<accession>A0A397IXI4</accession>
<organism evidence="1 2">
    <name type="scientific">Diversispora epigaea</name>
    <dbReference type="NCBI Taxonomy" id="1348612"/>
    <lineage>
        <taxon>Eukaryota</taxon>
        <taxon>Fungi</taxon>
        <taxon>Fungi incertae sedis</taxon>
        <taxon>Mucoromycota</taxon>
        <taxon>Glomeromycotina</taxon>
        <taxon>Glomeromycetes</taxon>
        <taxon>Diversisporales</taxon>
        <taxon>Diversisporaceae</taxon>
        <taxon>Diversispora</taxon>
    </lineage>
</organism>
<dbReference type="AlphaFoldDB" id="A0A397IXI4"/>
<sequence>MAFSSHEIGGIVEWTHGELYGPVIADTWFLLPIKSAESRNGHMDNQYGSVIASTGLLSIKSVESRNGHTNNQYGPSSHEIGGITKWTCEQSYRRNIWVLLSRNRWNRGIDVWI</sequence>
<dbReference type="EMBL" id="PQFF01000124">
    <property type="protein sequence ID" value="RHZ80671.1"/>
    <property type="molecule type" value="Genomic_DNA"/>
</dbReference>
<name>A0A397IXI4_9GLOM</name>
<protein>
    <submittedName>
        <fullName evidence="1">Uncharacterized protein</fullName>
    </submittedName>
</protein>
<evidence type="ECO:0000313" key="2">
    <source>
        <dbReference type="Proteomes" id="UP000266861"/>
    </source>
</evidence>
<reference evidence="1 2" key="1">
    <citation type="submission" date="2018-08" db="EMBL/GenBank/DDBJ databases">
        <title>Genome and evolution of the arbuscular mycorrhizal fungus Diversispora epigaea (formerly Glomus versiforme) and its bacterial endosymbionts.</title>
        <authorList>
            <person name="Sun X."/>
            <person name="Fei Z."/>
            <person name="Harrison M."/>
        </authorList>
    </citation>
    <scope>NUCLEOTIDE SEQUENCE [LARGE SCALE GENOMIC DNA]</scope>
    <source>
        <strain evidence="1 2">IT104</strain>
    </source>
</reference>
<dbReference type="Proteomes" id="UP000266861">
    <property type="component" value="Unassembled WGS sequence"/>
</dbReference>
<gene>
    <name evidence="1" type="ORF">Glove_133g9</name>
</gene>
<keyword evidence="2" id="KW-1185">Reference proteome</keyword>
<proteinExistence type="predicted"/>
<comment type="caution">
    <text evidence="1">The sequence shown here is derived from an EMBL/GenBank/DDBJ whole genome shotgun (WGS) entry which is preliminary data.</text>
</comment>
<evidence type="ECO:0000313" key="1">
    <source>
        <dbReference type="EMBL" id="RHZ80671.1"/>
    </source>
</evidence>